<keyword evidence="3" id="KW-0238">DNA-binding</keyword>
<evidence type="ECO:0000256" key="1">
    <source>
        <dbReference type="ARBA" id="ARBA00022849"/>
    </source>
</evidence>
<feature type="compositionally biased region" description="Basic and acidic residues" evidence="5">
    <location>
        <begin position="323"/>
        <end position="339"/>
    </location>
</feature>
<dbReference type="Proteomes" id="UP000289260">
    <property type="component" value="Chromosome"/>
</dbReference>
<gene>
    <name evidence="7" type="ORF">EVS81_10515</name>
</gene>
<dbReference type="PROSITE" id="PS50987">
    <property type="entry name" value="HTH_ARSR_2"/>
    <property type="match status" value="1"/>
</dbReference>
<dbReference type="GO" id="GO:0003677">
    <property type="term" value="F:DNA binding"/>
    <property type="evidence" value="ECO:0007669"/>
    <property type="project" value="UniProtKB-KW"/>
</dbReference>
<dbReference type="GO" id="GO:0046685">
    <property type="term" value="P:response to arsenic-containing substance"/>
    <property type="evidence" value="ECO:0007669"/>
    <property type="project" value="UniProtKB-KW"/>
</dbReference>
<dbReference type="InterPro" id="IPR023485">
    <property type="entry name" value="Ptyr_pPase"/>
</dbReference>
<keyword evidence="4" id="KW-0804">Transcription</keyword>
<dbReference type="InterPro" id="IPR011991">
    <property type="entry name" value="ArsR-like_HTH"/>
</dbReference>
<dbReference type="EMBL" id="CP035806">
    <property type="protein sequence ID" value="QBE50310.1"/>
    <property type="molecule type" value="Genomic_DNA"/>
</dbReference>
<reference evidence="7 8" key="1">
    <citation type="submission" date="2019-02" db="EMBL/GenBank/DDBJ databases">
        <authorList>
            <person name="Sun L."/>
            <person name="Pan D."/>
            <person name="Wu X."/>
        </authorList>
    </citation>
    <scope>NUCLEOTIDE SEQUENCE [LARGE SCALE GENOMIC DNA]</scope>
    <source>
        <strain evidence="7 8">JW-1</strain>
    </source>
</reference>
<dbReference type="KEGG" id="ltr:EVS81_10515"/>
<dbReference type="InterPro" id="IPR036196">
    <property type="entry name" value="Ptyr_pPase_sf"/>
</dbReference>
<keyword evidence="8" id="KW-1185">Reference proteome</keyword>
<sequence length="339" mass="36480">MGAEAAATVAASLKALGDPLRLRMLSAIAADPRGETCVCDLAELSRVSQPTVSHHLRVLKETGLLRSERRGTWVWYRIATGRRRAVAALLDAFAPAALLDAPEGEAAGGDTAEGNAEQGEELRLMDARVARLAAELADAHTALDRELVAVIVRESYADLVRSAKLTRHLVPLTERFARQRLADLLRDRDAGPPQVLFVCVQNAGRSQLAAALLNRLAGGRVIARSAGSTPAAEVHPRVRSLLIELEGDAGAERYPKPLTDDAVRAADVVVTMGCGDVCPIVPGVRYEDWAIADPALAAHEGVEAIRDELTERVRALLATLPERPSEAQRNDRHEESRHA</sequence>
<keyword evidence="1" id="KW-0059">Arsenical resistance</keyword>
<evidence type="ECO:0000256" key="3">
    <source>
        <dbReference type="ARBA" id="ARBA00023125"/>
    </source>
</evidence>
<evidence type="ECO:0000313" key="8">
    <source>
        <dbReference type="Proteomes" id="UP000289260"/>
    </source>
</evidence>
<evidence type="ECO:0000256" key="5">
    <source>
        <dbReference type="SAM" id="MobiDB-lite"/>
    </source>
</evidence>
<dbReference type="InterPro" id="IPR036388">
    <property type="entry name" value="WH-like_DNA-bd_sf"/>
</dbReference>
<dbReference type="Pfam" id="PF21234">
    <property type="entry name" value="Phosphatase-like_N"/>
    <property type="match status" value="1"/>
</dbReference>
<organism evidence="7 8">
    <name type="scientific">Leucobacter triazinivorans</name>
    <dbReference type="NCBI Taxonomy" id="1784719"/>
    <lineage>
        <taxon>Bacteria</taxon>
        <taxon>Bacillati</taxon>
        <taxon>Actinomycetota</taxon>
        <taxon>Actinomycetes</taxon>
        <taxon>Micrococcales</taxon>
        <taxon>Microbacteriaceae</taxon>
        <taxon>Leucobacter</taxon>
    </lineage>
</organism>
<evidence type="ECO:0000259" key="6">
    <source>
        <dbReference type="PROSITE" id="PS50987"/>
    </source>
</evidence>
<dbReference type="InterPro" id="IPR036390">
    <property type="entry name" value="WH_DNA-bd_sf"/>
</dbReference>
<dbReference type="SUPFAM" id="SSF52788">
    <property type="entry name" value="Phosphotyrosine protein phosphatases I"/>
    <property type="match status" value="1"/>
</dbReference>
<accession>A0A4P6KIX9</accession>
<dbReference type="Pfam" id="PF01022">
    <property type="entry name" value="HTH_5"/>
    <property type="match status" value="1"/>
</dbReference>
<feature type="domain" description="HTH arsR-type" evidence="6">
    <location>
        <begin position="1"/>
        <end position="105"/>
    </location>
</feature>
<dbReference type="Gene3D" id="1.10.8.1060">
    <property type="entry name" value="Corynebacterium glutamicum thioredoxin-dependent arsenate reductase, N-terminal domain"/>
    <property type="match status" value="1"/>
</dbReference>
<dbReference type="SMART" id="SM00226">
    <property type="entry name" value="LMWPc"/>
    <property type="match status" value="1"/>
</dbReference>
<dbReference type="PROSITE" id="PS00846">
    <property type="entry name" value="HTH_ARSR_1"/>
    <property type="match status" value="1"/>
</dbReference>
<dbReference type="PRINTS" id="PR00778">
    <property type="entry name" value="HTHARSR"/>
</dbReference>
<dbReference type="Gene3D" id="1.10.10.10">
    <property type="entry name" value="Winged helix-like DNA-binding domain superfamily/Winged helix DNA-binding domain"/>
    <property type="match status" value="1"/>
</dbReference>
<dbReference type="Pfam" id="PF01451">
    <property type="entry name" value="LMWPc"/>
    <property type="match status" value="1"/>
</dbReference>
<dbReference type="AlphaFoldDB" id="A0A4P6KIX9"/>
<evidence type="ECO:0000256" key="2">
    <source>
        <dbReference type="ARBA" id="ARBA00023015"/>
    </source>
</evidence>
<dbReference type="InterPro" id="IPR018334">
    <property type="entry name" value="ArsR_HTH"/>
</dbReference>
<feature type="region of interest" description="Disordered" evidence="5">
    <location>
        <begin position="319"/>
        <end position="339"/>
    </location>
</feature>
<dbReference type="GO" id="GO:0003700">
    <property type="term" value="F:DNA-binding transcription factor activity"/>
    <property type="evidence" value="ECO:0007669"/>
    <property type="project" value="InterPro"/>
</dbReference>
<keyword evidence="2" id="KW-0805">Transcription regulation</keyword>
<protein>
    <submittedName>
        <fullName evidence="7">Metalloregulator ArsR/SmtB family transcription factor</fullName>
    </submittedName>
</protein>
<dbReference type="InterPro" id="IPR001845">
    <property type="entry name" value="HTH_ArsR_DNA-bd_dom"/>
</dbReference>
<evidence type="ECO:0000313" key="7">
    <source>
        <dbReference type="EMBL" id="QBE50310.1"/>
    </source>
</evidence>
<dbReference type="RefSeq" id="WP_130111404.1">
    <property type="nucleotide sequence ID" value="NZ_CP035806.1"/>
</dbReference>
<dbReference type="InterPro" id="IPR048716">
    <property type="entry name" value="Phosphatase-like_N"/>
</dbReference>
<dbReference type="CDD" id="cd00090">
    <property type="entry name" value="HTH_ARSR"/>
    <property type="match status" value="1"/>
</dbReference>
<dbReference type="OrthoDB" id="9799372at2"/>
<evidence type="ECO:0000256" key="4">
    <source>
        <dbReference type="ARBA" id="ARBA00023163"/>
    </source>
</evidence>
<proteinExistence type="predicted"/>
<dbReference type="SMART" id="SM00418">
    <property type="entry name" value="HTH_ARSR"/>
    <property type="match status" value="1"/>
</dbReference>
<dbReference type="Gene3D" id="3.40.50.2300">
    <property type="match status" value="1"/>
</dbReference>
<dbReference type="PANTHER" id="PTHR43428:SF1">
    <property type="entry name" value="ARSENATE REDUCTASE"/>
    <property type="match status" value="1"/>
</dbReference>
<dbReference type="SUPFAM" id="SSF46785">
    <property type="entry name" value="Winged helix' DNA-binding domain"/>
    <property type="match status" value="1"/>
</dbReference>
<dbReference type="PANTHER" id="PTHR43428">
    <property type="entry name" value="ARSENATE REDUCTASE"/>
    <property type="match status" value="1"/>
</dbReference>
<name>A0A4P6KIX9_9MICO</name>
<dbReference type="NCBIfam" id="NF033788">
    <property type="entry name" value="HTH_metalloreg"/>
    <property type="match status" value="1"/>
</dbReference>